<accession>A0AB35I3V7</accession>
<proteinExistence type="predicted"/>
<dbReference type="EMBL" id="JAQLGM010000003">
    <property type="protein sequence ID" value="MDB1999014.1"/>
    <property type="molecule type" value="Genomic_DNA"/>
</dbReference>
<evidence type="ECO:0000313" key="1">
    <source>
        <dbReference type="EMBL" id="MDB1999014.1"/>
    </source>
</evidence>
<protein>
    <submittedName>
        <fullName evidence="1">Uncharacterized protein</fullName>
    </submittedName>
</protein>
<dbReference type="Proteomes" id="UP001300871">
    <property type="component" value="Unassembled WGS sequence"/>
</dbReference>
<sequence length="67" mass="7565">MPDRNGKIFYTSITSLSHISKIPGYETVDGGRRCRPDRHYPGAAALRSVRLIPRAVIAYGRHTRQAR</sequence>
<evidence type="ECO:0000313" key="2">
    <source>
        <dbReference type="Proteomes" id="UP001300871"/>
    </source>
</evidence>
<gene>
    <name evidence="1" type="ORF">PM006_02230</name>
</gene>
<organism evidence="1 2">
    <name type="scientific">Clostridium symbiosum</name>
    <name type="common">Bacteroides symbiosus</name>
    <dbReference type="NCBI Taxonomy" id="1512"/>
    <lineage>
        <taxon>Bacteria</taxon>
        <taxon>Bacillati</taxon>
        <taxon>Bacillota</taxon>
        <taxon>Clostridia</taxon>
        <taxon>Lachnospirales</taxon>
        <taxon>Lachnospiraceae</taxon>
        <taxon>Otoolea</taxon>
    </lineage>
</organism>
<comment type="caution">
    <text evidence="1">The sequence shown here is derived from an EMBL/GenBank/DDBJ whole genome shotgun (WGS) entry which is preliminary data.</text>
</comment>
<reference evidence="1" key="1">
    <citation type="submission" date="2023-01" db="EMBL/GenBank/DDBJ databases">
        <title>Human gut microbiome strain richness.</title>
        <authorList>
            <person name="Chen-Liaw A."/>
        </authorList>
    </citation>
    <scope>NUCLEOTIDE SEQUENCE</scope>
    <source>
        <strain evidence="1">B1_m1001713B170214d0_201011</strain>
    </source>
</reference>
<name>A0AB35I3V7_CLOSY</name>
<dbReference type="AlphaFoldDB" id="A0AB35I3V7"/>